<proteinExistence type="predicted"/>
<comment type="caution">
    <text evidence="1">The sequence shown here is derived from an EMBL/GenBank/DDBJ whole genome shotgun (WGS) entry which is preliminary data.</text>
</comment>
<evidence type="ECO:0000313" key="2">
    <source>
        <dbReference type="Proteomes" id="UP000887013"/>
    </source>
</evidence>
<gene>
    <name evidence="1" type="ORF">NPIL_679611</name>
</gene>
<dbReference type="Proteomes" id="UP000887013">
    <property type="component" value="Unassembled WGS sequence"/>
</dbReference>
<dbReference type="EMBL" id="BMAW01124873">
    <property type="protein sequence ID" value="GFU09934.1"/>
    <property type="molecule type" value="Genomic_DNA"/>
</dbReference>
<organism evidence="1 2">
    <name type="scientific">Nephila pilipes</name>
    <name type="common">Giant wood spider</name>
    <name type="synonym">Nephila maculata</name>
    <dbReference type="NCBI Taxonomy" id="299642"/>
    <lineage>
        <taxon>Eukaryota</taxon>
        <taxon>Metazoa</taxon>
        <taxon>Ecdysozoa</taxon>
        <taxon>Arthropoda</taxon>
        <taxon>Chelicerata</taxon>
        <taxon>Arachnida</taxon>
        <taxon>Araneae</taxon>
        <taxon>Araneomorphae</taxon>
        <taxon>Entelegynae</taxon>
        <taxon>Araneoidea</taxon>
        <taxon>Nephilidae</taxon>
        <taxon>Nephila</taxon>
    </lineage>
</organism>
<keyword evidence="2" id="KW-1185">Reference proteome</keyword>
<name>A0A8X6UEV4_NEPPI</name>
<sequence>MQAAFPMCLIRMRNILVSTYFIDAIMDADMNHVTFLIKKIYLKPALLCIKNEVARSIFKTTKIMRTAALEEDAFNETKHYFTHHKFEKEINEVL</sequence>
<protein>
    <submittedName>
        <fullName evidence="1">Uncharacterized protein</fullName>
    </submittedName>
</protein>
<dbReference type="AlphaFoldDB" id="A0A8X6UEV4"/>
<accession>A0A8X6UEV4</accession>
<reference evidence="1" key="1">
    <citation type="submission" date="2020-08" db="EMBL/GenBank/DDBJ databases">
        <title>Multicomponent nature underlies the extraordinary mechanical properties of spider dragline silk.</title>
        <authorList>
            <person name="Kono N."/>
            <person name="Nakamura H."/>
            <person name="Mori M."/>
            <person name="Yoshida Y."/>
            <person name="Ohtoshi R."/>
            <person name="Malay A.D."/>
            <person name="Moran D.A.P."/>
            <person name="Tomita M."/>
            <person name="Numata K."/>
            <person name="Arakawa K."/>
        </authorList>
    </citation>
    <scope>NUCLEOTIDE SEQUENCE</scope>
</reference>
<evidence type="ECO:0000313" key="1">
    <source>
        <dbReference type="EMBL" id="GFU09934.1"/>
    </source>
</evidence>